<comment type="caution">
    <text evidence="9">The sequence shown here is derived from an EMBL/GenBank/DDBJ whole genome shotgun (WGS) entry which is preliminary data.</text>
</comment>
<evidence type="ECO:0000313" key="9">
    <source>
        <dbReference type="EMBL" id="KAK9915767.1"/>
    </source>
</evidence>
<keyword evidence="3" id="KW-0813">Transport</keyword>
<evidence type="ECO:0000256" key="5">
    <source>
        <dbReference type="ARBA" id="ARBA00022792"/>
    </source>
</evidence>
<dbReference type="PANTHER" id="PTHR12964:SF0">
    <property type="entry name" value="NADH DEHYDROGENASE [UBIQUINONE] 1 ALPHA SUBCOMPLEX SUBUNIT 6"/>
    <property type="match status" value="1"/>
</dbReference>
<dbReference type="Proteomes" id="UP001491310">
    <property type="component" value="Unassembled WGS sequence"/>
</dbReference>
<evidence type="ECO:0000256" key="3">
    <source>
        <dbReference type="ARBA" id="ARBA00022448"/>
    </source>
</evidence>
<evidence type="ECO:0000256" key="8">
    <source>
        <dbReference type="ARBA" id="ARBA00023136"/>
    </source>
</evidence>
<dbReference type="PANTHER" id="PTHR12964">
    <property type="entry name" value="NADH-UBIQUINONE OXIDOREDUCTASE B14 SUBUNIT"/>
    <property type="match status" value="1"/>
</dbReference>
<comment type="subcellular location">
    <subcellularLocation>
        <location evidence="1">Mitochondrion inner membrane</location>
        <topology evidence="1">Peripheral membrane protein</topology>
        <orientation evidence="1">Matrix side</orientation>
    </subcellularLocation>
</comment>
<protein>
    <recommendedName>
        <fullName evidence="11">NADH dehydrogenase [ubiquinone] 1 alpha subcomplex subunit 6</fullName>
    </recommendedName>
</protein>
<sequence length="137" mass="15788">MVRTAPQALAQIGRLATPAAETLAGPVEAKVKDFYREVSRLLPWTMSNYNLDEITTLSELRKNVSLLFRQNDHVTDPKVVNILIYKGREELESVALQHKQRHHLIGQFVIAPSKMRAELHRKRDISPFLLKFFNNQL</sequence>
<evidence type="ECO:0000256" key="7">
    <source>
        <dbReference type="ARBA" id="ARBA00023128"/>
    </source>
</evidence>
<proteinExistence type="inferred from homology"/>
<evidence type="ECO:0000256" key="4">
    <source>
        <dbReference type="ARBA" id="ARBA00022660"/>
    </source>
</evidence>
<dbReference type="InterPro" id="IPR016488">
    <property type="entry name" value="NADH_Ub_cplx-1_asu_su-6"/>
</dbReference>
<evidence type="ECO:0000256" key="2">
    <source>
        <dbReference type="ARBA" id="ARBA00009508"/>
    </source>
</evidence>
<reference evidence="9 10" key="1">
    <citation type="journal article" date="2024" name="Nat. Commun.">
        <title>Phylogenomics reveals the evolutionary origins of lichenization in chlorophyte algae.</title>
        <authorList>
            <person name="Puginier C."/>
            <person name="Libourel C."/>
            <person name="Otte J."/>
            <person name="Skaloud P."/>
            <person name="Haon M."/>
            <person name="Grisel S."/>
            <person name="Petersen M."/>
            <person name="Berrin J.G."/>
            <person name="Delaux P.M."/>
            <person name="Dal Grande F."/>
            <person name="Keller J."/>
        </authorList>
    </citation>
    <scope>NUCLEOTIDE SEQUENCE [LARGE SCALE GENOMIC DNA]</scope>
    <source>
        <strain evidence="9 10">SAG 216-7</strain>
    </source>
</reference>
<dbReference type="EMBL" id="JALJOT010000004">
    <property type="protein sequence ID" value="KAK9915767.1"/>
    <property type="molecule type" value="Genomic_DNA"/>
</dbReference>
<keyword evidence="4" id="KW-0679">Respiratory chain</keyword>
<name>A0ABR2YVV5_9CHLO</name>
<evidence type="ECO:0000313" key="10">
    <source>
        <dbReference type="Proteomes" id="UP001491310"/>
    </source>
</evidence>
<evidence type="ECO:0008006" key="11">
    <source>
        <dbReference type="Google" id="ProtNLM"/>
    </source>
</evidence>
<keyword evidence="6" id="KW-0249">Electron transport</keyword>
<evidence type="ECO:0000256" key="6">
    <source>
        <dbReference type="ARBA" id="ARBA00022982"/>
    </source>
</evidence>
<gene>
    <name evidence="9" type="ORF">WJX75_003932</name>
</gene>
<keyword evidence="7" id="KW-0496">Mitochondrion</keyword>
<keyword evidence="8" id="KW-0472">Membrane</keyword>
<evidence type="ECO:0000256" key="1">
    <source>
        <dbReference type="ARBA" id="ARBA00004443"/>
    </source>
</evidence>
<organism evidence="9 10">
    <name type="scientific">Coccomyxa subellipsoidea</name>
    <dbReference type="NCBI Taxonomy" id="248742"/>
    <lineage>
        <taxon>Eukaryota</taxon>
        <taxon>Viridiplantae</taxon>
        <taxon>Chlorophyta</taxon>
        <taxon>core chlorophytes</taxon>
        <taxon>Trebouxiophyceae</taxon>
        <taxon>Trebouxiophyceae incertae sedis</taxon>
        <taxon>Coccomyxaceae</taxon>
        <taxon>Coccomyxa</taxon>
    </lineage>
</organism>
<comment type="similarity">
    <text evidence="2">Belongs to the complex I LYR family.</text>
</comment>
<dbReference type="InterPro" id="IPR045299">
    <property type="entry name" value="Complex1_LYR_NDUFA6_LYRM6"/>
</dbReference>
<dbReference type="CDD" id="cd20266">
    <property type="entry name" value="Complex1_LYR_NDUFA6_LYRM6"/>
    <property type="match status" value="1"/>
</dbReference>
<keyword evidence="5" id="KW-0999">Mitochondrion inner membrane</keyword>
<accession>A0ABR2YVV5</accession>
<keyword evidence="10" id="KW-1185">Reference proteome</keyword>